<evidence type="ECO:0000256" key="3">
    <source>
        <dbReference type="ARBA" id="ARBA00022801"/>
    </source>
</evidence>
<dbReference type="EMBL" id="NSIT01000009">
    <property type="protein sequence ID" value="PJE80685.1"/>
    <property type="molecule type" value="Genomic_DNA"/>
</dbReference>
<dbReference type="GO" id="GO:0008233">
    <property type="term" value="F:peptidase activity"/>
    <property type="evidence" value="ECO:0007669"/>
    <property type="project" value="UniProtKB-KW"/>
</dbReference>
<protein>
    <recommendedName>
        <fullName evidence="4">Prohead serine protease domain-containing protein</fullName>
    </recommendedName>
</protein>
<accession>A0A2H9TBR2</accession>
<evidence type="ECO:0000256" key="1">
    <source>
        <dbReference type="ARBA" id="ARBA00022612"/>
    </source>
</evidence>
<sequence length="206" mass="23315">MYWGQMMPRNCKEVYSLFMNKTDYETRIGTVELRQEGQSDPKIVGYAARYDVLSENLGGFRETILPGAFDNVLDNDVRALFNHEPALILGRTVSGTLDITSDGDGLHYTIDPPDTQYARDLMKSMQRGDVSQSSFAFTVDRDSWDEDEDGRMVRTIHAVRRLYDISPVTYPAYPDTDAALRSVILKEAVTGRQALRSAQLYALEKL</sequence>
<name>A0A2H9TBR2_9ZZZZ</name>
<evidence type="ECO:0000313" key="5">
    <source>
        <dbReference type="EMBL" id="PJE80685.1"/>
    </source>
</evidence>
<organism evidence="5">
    <name type="scientific">invertebrate metagenome</name>
    <dbReference type="NCBI Taxonomy" id="1711999"/>
    <lineage>
        <taxon>unclassified sequences</taxon>
        <taxon>metagenomes</taxon>
        <taxon>organismal metagenomes</taxon>
    </lineage>
</organism>
<evidence type="ECO:0000259" key="4">
    <source>
        <dbReference type="Pfam" id="PF04586"/>
    </source>
</evidence>
<evidence type="ECO:0000256" key="2">
    <source>
        <dbReference type="ARBA" id="ARBA00022670"/>
    </source>
</evidence>
<dbReference type="Pfam" id="PF04586">
    <property type="entry name" value="Peptidase_S78"/>
    <property type="match status" value="1"/>
</dbReference>
<proteinExistence type="predicted"/>
<dbReference type="AlphaFoldDB" id="A0A2H9TBR2"/>
<dbReference type="InterPro" id="IPR054613">
    <property type="entry name" value="Peptidase_S78_dom"/>
</dbReference>
<reference evidence="5" key="1">
    <citation type="journal article" date="2017" name="Appl. Environ. Microbiol.">
        <title>Molecular characterization of an Endozoicomonas-like organism causing infection in king scallop Pecten maximus L.</title>
        <authorList>
            <person name="Cano I."/>
            <person name="van Aerle R."/>
            <person name="Ross S."/>
            <person name="Verner-Jeffreys D.W."/>
            <person name="Paley R.K."/>
            <person name="Rimmer G."/>
            <person name="Ryder D."/>
            <person name="Hooper P."/>
            <person name="Stone D."/>
            <person name="Feist S.W."/>
        </authorList>
    </citation>
    <scope>NUCLEOTIDE SEQUENCE</scope>
</reference>
<dbReference type="GO" id="GO:0006508">
    <property type="term" value="P:proteolysis"/>
    <property type="evidence" value="ECO:0007669"/>
    <property type="project" value="UniProtKB-KW"/>
</dbReference>
<keyword evidence="1" id="KW-1188">Viral release from host cell</keyword>
<dbReference type="NCBIfam" id="TIGR01543">
    <property type="entry name" value="proheadase_HK97"/>
    <property type="match status" value="1"/>
</dbReference>
<gene>
    <name evidence="5" type="ORF">CI610_00346</name>
</gene>
<keyword evidence="2" id="KW-0645">Protease</keyword>
<comment type="caution">
    <text evidence="5">The sequence shown here is derived from an EMBL/GenBank/DDBJ whole genome shotgun (WGS) entry which is preliminary data.</text>
</comment>
<keyword evidence="3" id="KW-0378">Hydrolase</keyword>
<feature type="domain" description="Prohead serine protease" evidence="4">
    <location>
        <begin position="32"/>
        <end position="181"/>
    </location>
</feature>
<dbReference type="InterPro" id="IPR006433">
    <property type="entry name" value="Prohead_protease"/>
</dbReference>